<evidence type="ECO:0000313" key="2">
    <source>
        <dbReference type="EMBL" id="RZS43276.1"/>
    </source>
</evidence>
<dbReference type="PANTHER" id="PTHR42912">
    <property type="entry name" value="METHYLTRANSFERASE"/>
    <property type="match status" value="1"/>
</dbReference>
<evidence type="ECO:0000259" key="1">
    <source>
        <dbReference type="Pfam" id="PF08241"/>
    </source>
</evidence>
<protein>
    <submittedName>
        <fullName evidence="2">Methyltransferase family protein</fullName>
    </submittedName>
</protein>
<dbReference type="InterPro" id="IPR029063">
    <property type="entry name" value="SAM-dependent_MTases_sf"/>
</dbReference>
<keyword evidence="2" id="KW-0489">Methyltransferase</keyword>
<comment type="caution">
    <text evidence="2">The sequence shown here is derived from an EMBL/GenBank/DDBJ whole genome shotgun (WGS) entry which is preliminary data.</text>
</comment>
<keyword evidence="2" id="KW-0808">Transferase</keyword>
<proteinExistence type="predicted"/>
<dbReference type="Proteomes" id="UP000294257">
    <property type="component" value="Unassembled WGS sequence"/>
</dbReference>
<dbReference type="GO" id="GO:0032259">
    <property type="term" value="P:methylation"/>
    <property type="evidence" value="ECO:0007669"/>
    <property type="project" value="UniProtKB-KW"/>
</dbReference>
<dbReference type="CDD" id="cd02440">
    <property type="entry name" value="AdoMet_MTases"/>
    <property type="match status" value="1"/>
</dbReference>
<keyword evidence="3" id="KW-1185">Reference proteome</keyword>
<dbReference type="RefSeq" id="WP_130343147.1">
    <property type="nucleotide sequence ID" value="NZ_SGWQ01000002.1"/>
</dbReference>
<dbReference type="Pfam" id="PF08241">
    <property type="entry name" value="Methyltransf_11"/>
    <property type="match status" value="1"/>
</dbReference>
<dbReference type="EMBL" id="SGWQ01000002">
    <property type="protein sequence ID" value="RZS43276.1"/>
    <property type="molecule type" value="Genomic_DNA"/>
</dbReference>
<dbReference type="GO" id="GO:0008757">
    <property type="term" value="F:S-adenosylmethionine-dependent methyltransferase activity"/>
    <property type="evidence" value="ECO:0007669"/>
    <property type="project" value="InterPro"/>
</dbReference>
<sequence length="234" mass="25462">MTEWRSADVAEEYAAVADDTSWQFGYPHVFEALDLAGGEVRTLLDYGCGPGEIAARVRRTHNVDVLAVDSSPEMLALASARGLRTSAVLDDRMPEVAGASMDAAMSCYVFVCVDEIARLRTIAAEVFRVLRPGGRFAVLTTNPEATGVPFRTFRFGEAGRAYRSGDAMPVSLATADGWMEITDTWWSVADHHDVLTDAGFAIESERRPLATGDGWDAEREIAPTLILTGRKPEC</sequence>
<reference evidence="2 3" key="1">
    <citation type="submission" date="2019-02" db="EMBL/GenBank/DDBJ databases">
        <title>Genomic Encyclopedia of Type Strains, Phase IV (KMG-IV): sequencing the most valuable type-strain genomes for metagenomic binning, comparative biology and taxonomic classification.</title>
        <authorList>
            <person name="Goeker M."/>
        </authorList>
    </citation>
    <scope>NUCLEOTIDE SEQUENCE [LARGE SCALE GENOMIC DNA]</scope>
    <source>
        <strain evidence="2 3">DSM 101727</strain>
    </source>
</reference>
<dbReference type="InterPro" id="IPR013216">
    <property type="entry name" value="Methyltransf_11"/>
</dbReference>
<dbReference type="SUPFAM" id="SSF53335">
    <property type="entry name" value="S-adenosyl-L-methionine-dependent methyltransferases"/>
    <property type="match status" value="1"/>
</dbReference>
<name>A0A4Q7L2F5_9PSEU</name>
<evidence type="ECO:0000313" key="3">
    <source>
        <dbReference type="Proteomes" id="UP000294257"/>
    </source>
</evidence>
<organism evidence="2 3">
    <name type="scientific">Herbihabitans rhizosphaerae</name>
    <dbReference type="NCBI Taxonomy" id="1872711"/>
    <lineage>
        <taxon>Bacteria</taxon>
        <taxon>Bacillati</taxon>
        <taxon>Actinomycetota</taxon>
        <taxon>Actinomycetes</taxon>
        <taxon>Pseudonocardiales</taxon>
        <taxon>Pseudonocardiaceae</taxon>
        <taxon>Herbihabitans</taxon>
    </lineage>
</organism>
<gene>
    <name evidence="2" type="ORF">EV193_102255</name>
</gene>
<dbReference type="InterPro" id="IPR050508">
    <property type="entry name" value="Methyltransf_Superfamily"/>
</dbReference>
<dbReference type="OrthoDB" id="9791837at2"/>
<feature type="domain" description="Methyltransferase type 11" evidence="1">
    <location>
        <begin position="44"/>
        <end position="137"/>
    </location>
</feature>
<accession>A0A4Q7L2F5</accession>
<dbReference type="Gene3D" id="3.40.50.150">
    <property type="entry name" value="Vaccinia Virus protein VP39"/>
    <property type="match status" value="1"/>
</dbReference>
<dbReference type="AlphaFoldDB" id="A0A4Q7L2F5"/>